<evidence type="ECO:0000313" key="2">
    <source>
        <dbReference type="EMBL" id="MEE2565715.1"/>
    </source>
</evidence>
<feature type="signal peptide" evidence="1">
    <location>
        <begin position="1"/>
        <end position="21"/>
    </location>
</feature>
<dbReference type="EMBL" id="JAZDRO010000001">
    <property type="protein sequence ID" value="MEE2565715.1"/>
    <property type="molecule type" value="Genomic_DNA"/>
</dbReference>
<protein>
    <submittedName>
        <fullName evidence="2">M12 family metallo-peptidase</fullName>
    </submittedName>
</protein>
<keyword evidence="1" id="KW-0732">Signal</keyword>
<name>A0ABU7LW10_9PROT</name>
<feature type="chain" id="PRO_5047181202" evidence="1">
    <location>
        <begin position="22"/>
        <end position="705"/>
    </location>
</feature>
<evidence type="ECO:0000256" key="1">
    <source>
        <dbReference type="SAM" id="SignalP"/>
    </source>
</evidence>
<reference evidence="2 3" key="1">
    <citation type="submission" date="2024-01" db="EMBL/GenBank/DDBJ databases">
        <title>Hyphobacterium bacterium isolated from marine sediment.</title>
        <authorList>
            <person name="Zhao S."/>
        </authorList>
    </citation>
    <scope>NUCLEOTIDE SEQUENCE [LARGE SCALE GENOMIC DNA]</scope>
    <source>
        <strain evidence="2 3">Y60-23</strain>
    </source>
</reference>
<comment type="caution">
    <text evidence="2">The sequence shown here is derived from an EMBL/GenBank/DDBJ whole genome shotgun (WGS) entry which is preliminary data.</text>
</comment>
<keyword evidence="3" id="KW-1185">Reference proteome</keyword>
<organism evidence="2 3">
    <name type="scientific">Hyphobacterium marinum</name>
    <dbReference type="NCBI Taxonomy" id="3116574"/>
    <lineage>
        <taxon>Bacteria</taxon>
        <taxon>Pseudomonadati</taxon>
        <taxon>Pseudomonadota</taxon>
        <taxon>Alphaproteobacteria</taxon>
        <taxon>Maricaulales</taxon>
        <taxon>Maricaulaceae</taxon>
        <taxon>Hyphobacterium</taxon>
    </lineage>
</organism>
<dbReference type="InterPro" id="IPR024079">
    <property type="entry name" value="MetalloPept_cat_dom_sf"/>
</dbReference>
<proteinExistence type="predicted"/>
<dbReference type="Gene3D" id="3.40.390.10">
    <property type="entry name" value="Collagenase (Catalytic Domain)"/>
    <property type="match status" value="1"/>
</dbReference>
<gene>
    <name evidence="2" type="ORF">V0U35_03405</name>
</gene>
<dbReference type="RefSeq" id="WP_330195247.1">
    <property type="nucleotide sequence ID" value="NZ_JAZDRO010000001.1"/>
</dbReference>
<dbReference type="Pfam" id="PF13583">
    <property type="entry name" value="Reprolysin_4"/>
    <property type="match status" value="1"/>
</dbReference>
<dbReference type="Proteomes" id="UP001310692">
    <property type="component" value="Unassembled WGS sequence"/>
</dbReference>
<accession>A0ABU7LW10</accession>
<dbReference type="SUPFAM" id="SSF55486">
    <property type="entry name" value="Metalloproteases ('zincins'), catalytic domain"/>
    <property type="match status" value="1"/>
</dbReference>
<evidence type="ECO:0000313" key="3">
    <source>
        <dbReference type="Proteomes" id="UP001310692"/>
    </source>
</evidence>
<sequence length="705" mass="73388">MKKSILTALGLSLSLGTAAFADDMFAGVRTVASDNGDERILFDRLDPGVMLMEPGEQIDLNFGTGYVAELRRIDVQELGGRVWVGDVIDSDMARQVLITEFNGTVFGRILTDDGTWHIITDRQGQPQIMQFPANAYMIENEHDAVIPNGVSILQAIAEARAASGPETAEAVAVGSNGTIDIALFYSESMANTWGLSTGGRIQYLFALLDQALVDSDTGLRARLVQLQPVSLTTDSADQSVTLGNLSGFGPNGDGQGVTQDLSALRNTGATYGADLVGIIQRCRGSLSSAGLAYLLGGNDDSIDPADAAVGYSVSADWIDEEDANLNDGFGVCGDVTFAHEIGHNLGFAHDRNNSGAGSGVRDYAHGFIVPGSYRTIMSYASGQADEQQMSYFSNPEIMVCRNNATCGSATENTARAAREESLNIVNFRAEIPRVVSAVLPVTRSVQNGTAATAFATVINPAAGGNTATGCGLRLAGSTGAQFSYQTTTPLNVLSGTANTPVDIPSGGSQNFVFSVTSAADFADNTGAIPGYPSTNDERVLYIEAFCTNRRSAEYTVGLNSLTFSSSAAAPADIVALAATVGNTGRVEVPTAGTQVGVFSVAVSNVGTSASITVTADTGGRTINGINSFEICQTNPTTGACTTGRAATQTLTINQNDTATFGVFVRGNGTEIANNPAQNRVFVRFREGGAAGTERGATSVAVRTTP</sequence>